<feature type="region of interest" description="Disordered" evidence="1">
    <location>
        <begin position="1034"/>
        <end position="1114"/>
    </location>
</feature>
<evidence type="ECO:0000256" key="1">
    <source>
        <dbReference type="SAM" id="MobiDB-lite"/>
    </source>
</evidence>
<name>A0ABY6K9K0_9ARAC</name>
<feature type="region of interest" description="Disordered" evidence="1">
    <location>
        <begin position="985"/>
        <end position="1022"/>
    </location>
</feature>
<feature type="compositionally biased region" description="Pro residues" evidence="1">
    <location>
        <begin position="489"/>
        <end position="508"/>
    </location>
</feature>
<feature type="compositionally biased region" description="Basic and acidic residues" evidence="1">
    <location>
        <begin position="120"/>
        <end position="130"/>
    </location>
</feature>
<sequence>MAMIIMTMIIMRRIWYGLEALTELNMSLQGSAPKVKPLRIYPRKTIFKVKIREWLTQAPTMQICQSTEAMQIFATACIADVTPSTSGALAAATNWAEQMEAAESGEDSFTVVKHKRRRRESPNRPVEQRSSRVAASSIADARVQQRSSTEDNCVFVEHCPDFGYTHYLQAVEELVGGAGNVLQVMKMDGHMLVGLSTKALAERLLRDGLEIGHTHLRAFPFKKRAERITVANLPFFVDDAVVIEALRPYGDATSIVPIRLRAGRCGRQGHRRANCPINPGRASNNGQPQPAPLPPGASSTESRQQSRPTPAAPALPMEETPSAPPPVTPAPPLQAPEGPVRPRPAGSQHPEPPPARPDLVAPRGPLPAQKTLGPAAPTPDVEMSIVEETLASSTSSAKNATRVDLDAFIEEHPSVSFAETDALGLGREEVLDLLSSRTKAQRKGPLLSPPQCDALVGLIGQILDLRPGAASNLYKVLGQVKAELRTTPAVPPTPPLPAPQPAKPVPPAPHKKKSTPARTTPLPLPDPMEEKDLMPEVGIIFRKMIFDPGAGPFLESGIQLDDIMPAVLYSEDREELLEQLSPENKSILAGFLDVVLEYTRNNHPTTMIIMGPVGRGVQAQTCAELPAKEDLQRKISNNLSAKQNYANPPTGVKDANMAAARGDVTTGLAAATSSNGAARVLGNWADYTEDQGPGEDDNFTVVKSHDNPGHDNPGCKFCRAGRPLAAIPTSNAAAQVRRNWADITEEVNPGAEEGFTLVQGRKRRRGSANSPTAAAPSSNPGGSRTIRRPQPSAGSVPRAQEIRVTRAHIAEARARQAYSSEEHSDARRNRRSIQITKVNGHQLLGLTNRGLAERLISEGLEVEGTLLRAFLFRKRAERITVGNLPFFIGDSAVINALSPYGRVTSIAPKQMKAGPYVNVDGRRDVFITLHEGITIKRLPTRLDINIKGEAWPAYLSSGIRCSRCHGQGHRRAICPLLAGLANNTRMAPPTTPAGVQPPTTPAPPQRSAAQPPAPIPSNPAMEVCSAPPVARAVLHSSAPRPSPPAAPAFPMEETPSAPPPVTPAPSLQAPEGPVGPRPANPQHPEPPPARPDLVAPCDTLPAQKTLGPATPTPDVEMSIVEETSASSTSAARNATRIDLDAFIERHPSVSFAGKDALGLGREEVLDLLSSRTKAQRKGPLLSPPQCDALAGLIGQILDLRPGAASNLYKVLGQVKAELRTTPAAVPPTPPLLAPRPAEPMLPTTHRDELTPPLMTPPPPAPTDMEEDDPITEEERCAPPPSAPRLAGPIPPVPHGDTTTPAMTTPPPPLSMDRRWKMAGDLIHELSREIDLEHTFQSQVDVDDIVRAVLYPGDREPFIKRLPTRDRYILGGFISTAIWRFRDSDPSMFESMSELRKLLPA</sequence>
<feature type="region of interest" description="Disordered" evidence="1">
    <location>
        <begin position="813"/>
        <end position="833"/>
    </location>
</feature>
<feature type="compositionally biased region" description="Pro residues" evidence="1">
    <location>
        <begin position="1277"/>
        <end position="1293"/>
    </location>
</feature>
<feature type="region of interest" description="Disordered" evidence="1">
    <location>
        <begin position="114"/>
        <end position="141"/>
    </location>
</feature>
<keyword evidence="2" id="KW-0732">Signal</keyword>
<dbReference type="EMBL" id="CP092865">
    <property type="protein sequence ID" value="UYV65182.1"/>
    <property type="molecule type" value="Genomic_DNA"/>
</dbReference>
<feature type="signal peptide" evidence="2">
    <location>
        <begin position="1"/>
        <end position="20"/>
    </location>
</feature>
<feature type="compositionally biased region" description="Pro residues" evidence="1">
    <location>
        <begin position="1073"/>
        <end position="1090"/>
    </location>
</feature>
<dbReference type="Proteomes" id="UP001235939">
    <property type="component" value="Chromosome 03"/>
</dbReference>
<feature type="region of interest" description="Disordered" evidence="1">
    <location>
        <begin position="751"/>
        <end position="799"/>
    </location>
</feature>
<feature type="compositionally biased region" description="Low complexity" evidence="1">
    <location>
        <begin position="767"/>
        <end position="783"/>
    </location>
</feature>
<feature type="region of interest" description="Disordered" evidence="1">
    <location>
        <begin position="267"/>
        <end position="378"/>
    </location>
</feature>
<feature type="compositionally biased region" description="Pro residues" evidence="1">
    <location>
        <begin position="1224"/>
        <end position="1239"/>
    </location>
</feature>
<proteinExistence type="predicted"/>
<gene>
    <name evidence="3" type="ORF">LAZ67_3003482</name>
</gene>
<feature type="chain" id="PRO_5046722375" evidence="2">
    <location>
        <begin position="21"/>
        <end position="1400"/>
    </location>
</feature>
<keyword evidence="4" id="KW-1185">Reference proteome</keyword>
<feature type="compositionally biased region" description="Pro residues" evidence="1">
    <location>
        <begin position="322"/>
        <end position="342"/>
    </location>
</feature>
<feature type="region of interest" description="Disordered" evidence="1">
    <location>
        <begin position="1221"/>
        <end position="1310"/>
    </location>
</feature>
<evidence type="ECO:0000313" key="4">
    <source>
        <dbReference type="Proteomes" id="UP001235939"/>
    </source>
</evidence>
<evidence type="ECO:0000256" key="2">
    <source>
        <dbReference type="SAM" id="SignalP"/>
    </source>
</evidence>
<feature type="region of interest" description="Disordered" evidence="1">
    <location>
        <begin position="487"/>
        <end position="529"/>
    </location>
</feature>
<feature type="compositionally biased region" description="Basic and acidic residues" evidence="1">
    <location>
        <begin position="813"/>
        <end position="827"/>
    </location>
</feature>
<accession>A0ABY6K9K0</accession>
<reference evidence="3 4" key="1">
    <citation type="submission" date="2022-01" db="EMBL/GenBank/DDBJ databases">
        <title>A chromosomal length assembly of Cordylochernes scorpioides.</title>
        <authorList>
            <person name="Zeh D."/>
            <person name="Zeh J."/>
        </authorList>
    </citation>
    <scope>NUCLEOTIDE SEQUENCE [LARGE SCALE GENOMIC DNA]</scope>
    <source>
        <strain evidence="3">IN4F17</strain>
        <tissue evidence="3">Whole Body</tissue>
    </source>
</reference>
<organism evidence="3 4">
    <name type="scientific">Cordylochernes scorpioides</name>
    <dbReference type="NCBI Taxonomy" id="51811"/>
    <lineage>
        <taxon>Eukaryota</taxon>
        <taxon>Metazoa</taxon>
        <taxon>Ecdysozoa</taxon>
        <taxon>Arthropoda</taxon>
        <taxon>Chelicerata</taxon>
        <taxon>Arachnida</taxon>
        <taxon>Pseudoscorpiones</taxon>
        <taxon>Cheliferoidea</taxon>
        <taxon>Chernetidae</taxon>
        <taxon>Cordylochernes</taxon>
    </lineage>
</organism>
<evidence type="ECO:0000313" key="3">
    <source>
        <dbReference type="EMBL" id="UYV65182.1"/>
    </source>
</evidence>
<protein>
    <submittedName>
        <fullName evidence="3">Uncharacterized protein</fullName>
    </submittedName>
</protein>